<dbReference type="Pfam" id="PF21884">
    <property type="entry name" value="ZUO1-like_ZHD"/>
    <property type="match status" value="1"/>
</dbReference>
<name>A0ABQ0CEK0_9HYPO</name>
<protein>
    <submittedName>
        <fullName evidence="8">Uncharacterized protein</fullName>
    </submittedName>
</protein>
<dbReference type="SMART" id="SM00271">
    <property type="entry name" value="DnaJ"/>
    <property type="match status" value="1"/>
</dbReference>
<feature type="compositionally biased region" description="Polar residues" evidence="5">
    <location>
        <begin position="362"/>
        <end position="386"/>
    </location>
</feature>
<dbReference type="InterPro" id="IPR018253">
    <property type="entry name" value="DnaJ_domain_CS"/>
</dbReference>
<evidence type="ECO:0000259" key="6">
    <source>
        <dbReference type="PROSITE" id="PS50076"/>
    </source>
</evidence>
<evidence type="ECO:0000256" key="5">
    <source>
        <dbReference type="SAM" id="MobiDB-lite"/>
    </source>
</evidence>
<keyword evidence="2 4" id="KW-0863">Zinc-finger</keyword>
<dbReference type="InterPro" id="IPR001623">
    <property type="entry name" value="DnaJ_domain"/>
</dbReference>
<dbReference type="InterPro" id="IPR022755">
    <property type="entry name" value="Znf_C2H2_jaz"/>
</dbReference>
<feature type="domain" description="C2H2-type" evidence="7">
    <location>
        <begin position="315"/>
        <end position="344"/>
    </location>
</feature>
<feature type="domain" description="C2H2-type" evidence="7">
    <location>
        <begin position="479"/>
        <end position="504"/>
    </location>
</feature>
<feature type="compositionally biased region" description="Low complexity" evidence="5">
    <location>
        <begin position="263"/>
        <end position="280"/>
    </location>
</feature>
<comment type="caution">
    <text evidence="8">The sequence shown here is derived from an EMBL/GenBank/DDBJ whole genome shotgun (WGS) entry which is preliminary data.</text>
</comment>
<dbReference type="InterPro" id="IPR003604">
    <property type="entry name" value="Matrin/U1-like-C_Znf_C2H2"/>
</dbReference>
<dbReference type="Proteomes" id="UP001562357">
    <property type="component" value="Unassembled WGS sequence"/>
</dbReference>
<accession>A0ABQ0CEK0</accession>
<gene>
    <name evidence="8" type="primary">g323</name>
    <name evidence="8" type="ORF">EsDP_00000323</name>
</gene>
<keyword evidence="1" id="KW-0479">Metal-binding</keyword>
<evidence type="ECO:0000256" key="1">
    <source>
        <dbReference type="ARBA" id="ARBA00022723"/>
    </source>
</evidence>
<dbReference type="InterPro" id="IPR013087">
    <property type="entry name" value="Znf_C2H2_type"/>
</dbReference>
<evidence type="ECO:0000256" key="2">
    <source>
        <dbReference type="ARBA" id="ARBA00022771"/>
    </source>
</evidence>
<sequence>MGAQQSAPGAGDGTAATNKICYYELIGVERSATDAEIKKAYRRKALELHPDRNFNDVHEATRKFAEIQAAYEILSDPQERSWYDSHRDTILAGNDDHSSSTDPTSLHNVRLTSTEDILDFIRKFNSTIAFDDESTGFFGIAREVFEHLAIEEETAAEVGQVDCPHYLTFGVSDDEYQTVVKPFYTSWSGFATKKSFSWKDKYRLSDAPDRRVRRLMEKENKKCREDAIRQFNEAVRFLTNFVRKRDPRYVPNSQTDAERQESLRSAAASQAARSRAANQQKIGSYENPDWTQVRDENASGDYFSDIEEESEVEILQCVVCNKFFKSVQQLEVHERSKKHNKAVQQLRRKMEREGIDLGLSPSMCQDSVHTETKVSPQGGQVRSQNGIGEDFPVGAMTRQRDCRPTDDSEGENDLHVEECLEKVPDSPSDTREDEYVLRPEAKERPGFNNNMSRLPQSKTGNLKARRQKGAVVRVAKKDTQCNVCHETFSSRSNLFHHVREANHAVAATRTAKILRGKKEK</sequence>
<dbReference type="Pfam" id="PF00096">
    <property type="entry name" value="zf-C2H2"/>
    <property type="match status" value="1"/>
</dbReference>
<dbReference type="PROSITE" id="PS50076">
    <property type="entry name" value="DNAJ_2"/>
    <property type="match status" value="1"/>
</dbReference>
<evidence type="ECO:0000256" key="4">
    <source>
        <dbReference type="PROSITE-ProRule" id="PRU00042"/>
    </source>
</evidence>
<organism evidence="8 9">
    <name type="scientific">Epichloe bromicola</name>
    <dbReference type="NCBI Taxonomy" id="79588"/>
    <lineage>
        <taxon>Eukaryota</taxon>
        <taxon>Fungi</taxon>
        <taxon>Dikarya</taxon>
        <taxon>Ascomycota</taxon>
        <taxon>Pezizomycotina</taxon>
        <taxon>Sordariomycetes</taxon>
        <taxon>Hypocreomycetidae</taxon>
        <taxon>Hypocreales</taxon>
        <taxon>Clavicipitaceae</taxon>
        <taxon>Epichloe</taxon>
    </lineage>
</organism>
<dbReference type="InterPro" id="IPR036869">
    <property type="entry name" value="J_dom_sf"/>
</dbReference>
<dbReference type="CDD" id="cd06257">
    <property type="entry name" value="DnaJ"/>
    <property type="match status" value="1"/>
</dbReference>
<dbReference type="InterPro" id="IPR054076">
    <property type="entry name" value="ZUO1-like_ZHD"/>
</dbReference>
<evidence type="ECO:0000313" key="9">
    <source>
        <dbReference type="Proteomes" id="UP001562357"/>
    </source>
</evidence>
<dbReference type="Pfam" id="PF12171">
    <property type="entry name" value="zf-C2H2_jaz"/>
    <property type="match status" value="1"/>
</dbReference>
<dbReference type="PANTHER" id="PTHR44029:SF1">
    <property type="entry name" value="DNAJ HOMOLOG SUBFAMILY C MEMBER 21"/>
    <property type="match status" value="1"/>
</dbReference>
<dbReference type="PANTHER" id="PTHR44029">
    <property type="entry name" value="DNAJ HOMOLOG SUBFAMILY C MEMBER 21"/>
    <property type="match status" value="1"/>
</dbReference>
<dbReference type="SMART" id="SM00355">
    <property type="entry name" value="ZnF_C2H2"/>
    <property type="match status" value="2"/>
</dbReference>
<feature type="region of interest" description="Disordered" evidence="5">
    <location>
        <begin position="358"/>
        <end position="392"/>
    </location>
</feature>
<dbReference type="PROSITE" id="PS00028">
    <property type="entry name" value="ZINC_FINGER_C2H2_1"/>
    <property type="match status" value="2"/>
</dbReference>
<dbReference type="Pfam" id="PF00226">
    <property type="entry name" value="DnaJ"/>
    <property type="match status" value="1"/>
</dbReference>
<keyword evidence="3" id="KW-0862">Zinc</keyword>
<dbReference type="InterPro" id="IPR051964">
    <property type="entry name" value="Chaperone_stress_response"/>
</dbReference>
<evidence type="ECO:0000259" key="7">
    <source>
        <dbReference type="PROSITE" id="PS50157"/>
    </source>
</evidence>
<feature type="compositionally biased region" description="Polar residues" evidence="5">
    <location>
        <begin position="447"/>
        <end position="460"/>
    </location>
</feature>
<proteinExistence type="predicted"/>
<reference evidence="9" key="1">
    <citation type="submission" date="2024-06" db="EMBL/GenBank/DDBJ databases">
        <title>Draft Genome Sequences of Epichloe bromicola Strains Isolated from Elymus ciliaris.</title>
        <authorList>
            <consortium name="Epichloe bromicola genome sequencing consortium"/>
            <person name="Miura A."/>
            <person name="Imano S."/>
            <person name="Ashida A."/>
            <person name="Sato I."/>
            <person name="Chiba S."/>
            <person name="Tanaka A."/>
            <person name="Camagna M."/>
            <person name="Takemoto D."/>
        </authorList>
    </citation>
    <scope>NUCLEOTIDE SEQUENCE [LARGE SCALE GENOMIC DNA]</scope>
    <source>
        <strain evidence="9">DP</strain>
    </source>
</reference>
<feature type="domain" description="J" evidence="6">
    <location>
        <begin position="21"/>
        <end position="87"/>
    </location>
</feature>
<dbReference type="EMBL" id="BAAFGZ010000005">
    <property type="protein sequence ID" value="GAB0131867.1"/>
    <property type="molecule type" value="Genomic_DNA"/>
</dbReference>
<dbReference type="PROSITE" id="PS00636">
    <property type="entry name" value="DNAJ_1"/>
    <property type="match status" value="1"/>
</dbReference>
<dbReference type="PRINTS" id="PR00625">
    <property type="entry name" value="JDOMAIN"/>
</dbReference>
<dbReference type="PROSITE" id="PS50157">
    <property type="entry name" value="ZINC_FINGER_C2H2_2"/>
    <property type="match status" value="2"/>
</dbReference>
<evidence type="ECO:0000256" key="3">
    <source>
        <dbReference type="ARBA" id="ARBA00022833"/>
    </source>
</evidence>
<keyword evidence="9" id="KW-1185">Reference proteome</keyword>
<dbReference type="SMART" id="SM00451">
    <property type="entry name" value="ZnF_U1"/>
    <property type="match status" value="2"/>
</dbReference>
<dbReference type="SUPFAM" id="SSF57667">
    <property type="entry name" value="beta-beta-alpha zinc fingers"/>
    <property type="match status" value="1"/>
</dbReference>
<feature type="region of interest" description="Disordered" evidence="5">
    <location>
        <begin position="248"/>
        <end position="296"/>
    </location>
</feature>
<dbReference type="Gene3D" id="3.30.160.60">
    <property type="entry name" value="Classic Zinc Finger"/>
    <property type="match status" value="1"/>
</dbReference>
<evidence type="ECO:0000313" key="8">
    <source>
        <dbReference type="EMBL" id="GAB0131867.1"/>
    </source>
</evidence>
<feature type="region of interest" description="Disordered" evidence="5">
    <location>
        <begin position="443"/>
        <end position="468"/>
    </location>
</feature>
<dbReference type="Gene3D" id="1.10.287.110">
    <property type="entry name" value="DnaJ domain"/>
    <property type="match status" value="1"/>
</dbReference>
<dbReference type="SUPFAM" id="SSF46565">
    <property type="entry name" value="Chaperone J-domain"/>
    <property type="match status" value="1"/>
</dbReference>
<dbReference type="InterPro" id="IPR036236">
    <property type="entry name" value="Znf_C2H2_sf"/>
</dbReference>